<dbReference type="EMBL" id="CP062796">
    <property type="protein sequence ID" value="QUL99186.1"/>
    <property type="molecule type" value="Genomic_DNA"/>
</dbReference>
<dbReference type="SUPFAM" id="SSF51735">
    <property type="entry name" value="NAD(P)-binding Rossmann-fold domains"/>
    <property type="match status" value="1"/>
</dbReference>
<reference evidence="9" key="2">
    <citation type="journal article" date="2023" name="Biology">
        <title>Prokaryotic Life Associated with Coal-Fire Gas Vents Revealed by Metagenomics.</title>
        <authorList>
            <person name="Kadnikov V.V."/>
            <person name="Mardanov A.V."/>
            <person name="Beletsky A.V."/>
            <person name="Karnachuk O.V."/>
            <person name="Ravin N.V."/>
        </authorList>
    </citation>
    <scope>NUCLEOTIDE SEQUENCE</scope>
    <source>
        <strain evidence="9">Bu02</strain>
    </source>
</reference>
<protein>
    <recommendedName>
        <fullName evidence="1">Trk system potassium uptake protein TrkA</fullName>
    </recommendedName>
</protein>
<accession>A0AAT9LDS5</accession>
<evidence type="ECO:0000313" key="9">
    <source>
        <dbReference type="EMBL" id="QUL99186.1"/>
    </source>
</evidence>
<evidence type="ECO:0000256" key="2">
    <source>
        <dbReference type="ARBA" id="ARBA00022448"/>
    </source>
</evidence>
<evidence type="ECO:0000259" key="7">
    <source>
        <dbReference type="PROSITE" id="PS51201"/>
    </source>
</evidence>
<keyword evidence="2" id="KW-0813">Transport</keyword>
<dbReference type="Gene3D" id="3.30.70.1450">
    <property type="entry name" value="Regulator of K+ conductance, C-terminal domain"/>
    <property type="match status" value="1"/>
</dbReference>
<dbReference type="Gene3D" id="3.40.50.720">
    <property type="entry name" value="NAD(P)-binding Rossmann-like Domain"/>
    <property type="match status" value="1"/>
</dbReference>
<feature type="domain" description="RCK C-terminal" evidence="8">
    <location>
        <begin position="137"/>
        <end position="220"/>
    </location>
</feature>
<evidence type="ECO:0000256" key="5">
    <source>
        <dbReference type="ARBA" id="ARBA00023027"/>
    </source>
</evidence>
<feature type="domain" description="RCK N-terminal" evidence="7">
    <location>
        <begin position="1"/>
        <end position="119"/>
    </location>
</feature>
<dbReference type="PROSITE" id="PS51202">
    <property type="entry name" value="RCK_C"/>
    <property type="match status" value="1"/>
</dbReference>
<organism evidence="9">
    <name type="scientific">Candidatus Fermentithermobacillus carboniphilus</name>
    <dbReference type="NCBI Taxonomy" id="3085328"/>
    <lineage>
        <taxon>Bacteria</taxon>
        <taxon>Bacillati</taxon>
        <taxon>Bacillota</taxon>
        <taxon>Candidatus Fermentithermobacillia</taxon>
        <taxon>Candidatus Fermentithermobacillales</taxon>
        <taxon>Candidatus Fermentithermobacillaceae</taxon>
        <taxon>Candidatus Fermentithermobacillus</taxon>
    </lineage>
</organism>
<dbReference type="AlphaFoldDB" id="A0AAT9LDS5"/>
<evidence type="ECO:0000256" key="6">
    <source>
        <dbReference type="ARBA" id="ARBA00023065"/>
    </source>
</evidence>
<evidence type="ECO:0000256" key="4">
    <source>
        <dbReference type="ARBA" id="ARBA00022958"/>
    </source>
</evidence>
<evidence type="ECO:0000256" key="3">
    <source>
        <dbReference type="ARBA" id="ARBA00022538"/>
    </source>
</evidence>
<dbReference type="PRINTS" id="PR00335">
    <property type="entry name" value="KUPTAKETRKA"/>
</dbReference>
<evidence type="ECO:0000256" key="1">
    <source>
        <dbReference type="ARBA" id="ARBA00017378"/>
    </source>
</evidence>
<dbReference type="InterPro" id="IPR050721">
    <property type="entry name" value="Trk_Ktr_HKT_K-transport"/>
</dbReference>
<dbReference type="KEGG" id="fcz:IMF26_03780"/>
<dbReference type="InterPro" id="IPR036291">
    <property type="entry name" value="NAD(P)-bd_dom_sf"/>
</dbReference>
<dbReference type="InterPro" id="IPR006036">
    <property type="entry name" value="K_uptake_TrkA"/>
</dbReference>
<dbReference type="InterPro" id="IPR036721">
    <property type="entry name" value="RCK_C_sf"/>
</dbReference>
<dbReference type="PANTHER" id="PTHR43833">
    <property type="entry name" value="POTASSIUM CHANNEL PROTEIN 2-RELATED-RELATED"/>
    <property type="match status" value="1"/>
</dbReference>
<name>A0AAT9LDS5_9FIRM</name>
<keyword evidence="6" id="KW-0406">Ion transport</keyword>
<dbReference type="InterPro" id="IPR003148">
    <property type="entry name" value="RCK_N"/>
</dbReference>
<dbReference type="InterPro" id="IPR006037">
    <property type="entry name" value="RCK_C"/>
</dbReference>
<dbReference type="SUPFAM" id="SSF116726">
    <property type="entry name" value="TrkA C-terminal domain-like"/>
    <property type="match status" value="1"/>
</dbReference>
<dbReference type="GO" id="GO:0005886">
    <property type="term" value="C:plasma membrane"/>
    <property type="evidence" value="ECO:0007669"/>
    <property type="project" value="InterPro"/>
</dbReference>
<reference evidence="9" key="1">
    <citation type="submission" date="2020-10" db="EMBL/GenBank/DDBJ databases">
        <authorList>
            <person name="Kadnikov V."/>
            <person name="Beletsky A.V."/>
            <person name="Mardanov A.V."/>
            <person name="Karnachuk O.V."/>
            <person name="Ravin N.V."/>
        </authorList>
    </citation>
    <scope>NUCLEOTIDE SEQUENCE</scope>
    <source>
        <strain evidence="9">Bu02</strain>
    </source>
</reference>
<evidence type="ECO:0000259" key="8">
    <source>
        <dbReference type="PROSITE" id="PS51202"/>
    </source>
</evidence>
<dbReference type="GO" id="GO:0015079">
    <property type="term" value="F:potassium ion transmembrane transporter activity"/>
    <property type="evidence" value="ECO:0007669"/>
    <property type="project" value="InterPro"/>
</dbReference>
<dbReference type="PANTHER" id="PTHR43833:SF5">
    <property type="entry name" value="TRK SYSTEM POTASSIUM UPTAKE PROTEIN TRKA"/>
    <property type="match status" value="1"/>
</dbReference>
<gene>
    <name evidence="9" type="ORF">IMF26_03780</name>
</gene>
<proteinExistence type="predicted"/>
<keyword evidence="4" id="KW-0630">Potassium</keyword>
<dbReference type="Pfam" id="PF02254">
    <property type="entry name" value="TrkA_N"/>
    <property type="match status" value="1"/>
</dbReference>
<keyword evidence="3" id="KW-0633">Potassium transport</keyword>
<dbReference type="PROSITE" id="PS51201">
    <property type="entry name" value="RCK_N"/>
    <property type="match status" value="1"/>
</dbReference>
<keyword evidence="5" id="KW-0520">NAD</keyword>
<dbReference type="Pfam" id="PF02080">
    <property type="entry name" value="TrkA_C"/>
    <property type="match status" value="1"/>
</dbReference>
<sequence length="223" mass="24667">MRVVVVGGGKVGYYLVKTLLESRHTVSLVEKDENVARRLAEELGILVINGDGTNQYDLADAGCDEADVLAAVTGKDEENLIVCQVAKKYFNLKRVVARINNPKNERIFSTLGIDVTVSSTSMIAKMIEREVILDKVKTLLRFDRGDISLVEVDLDESSLACEKSVRELGQKLPVDCVLVTVLRKDRAIFPRGDTVLKPGDIVLAITLADQEDELREVLVGRRK</sequence>